<dbReference type="Proteomes" id="UP000221168">
    <property type="component" value="Unassembled WGS sequence"/>
</dbReference>
<accession>A0A2G1QRW5</accession>
<dbReference type="AlphaFoldDB" id="A0A2G1QRW5"/>
<gene>
    <name evidence="1" type="ORF">CSC94_05985</name>
</gene>
<evidence type="ECO:0000313" key="2">
    <source>
        <dbReference type="Proteomes" id="UP000221168"/>
    </source>
</evidence>
<evidence type="ECO:0000313" key="1">
    <source>
        <dbReference type="EMBL" id="PHP68200.1"/>
    </source>
</evidence>
<protein>
    <submittedName>
        <fullName evidence="1">Uncharacterized protein</fullName>
    </submittedName>
</protein>
<comment type="caution">
    <text evidence="1">The sequence shown here is derived from an EMBL/GenBank/DDBJ whole genome shotgun (WGS) entry which is preliminary data.</text>
</comment>
<organism evidence="1 2">
    <name type="scientific">Zhengella mangrovi</name>
    <dbReference type="NCBI Taxonomy" id="1982044"/>
    <lineage>
        <taxon>Bacteria</taxon>
        <taxon>Pseudomonadati</taxon>
        <taxon>Pseudomonadota</taxon>
        <taxon>Alphaproteobacteria</taxon>
        <taxon>Hyphomicrobiales</taxon>
        <taxon>Notoacmeibacteraceae</taxon>
        <taxon>Zhengella</taxon>
    </lineage>
</organism>
<keyword evidence="2" id="KW-1185">Reference proteome</keyword>
<proteinExistence type="predicted"/>
<dbReference type="EMBL" id="PDVP01000002">
    <property type="protein sequence ID" value="PHP68200.1"/>
    <property type="molecule type" value="Genomic_DNA"/>
</dbReference>
<reference evidence="1 2" key="1">
    <citation type="submission" date="2017-10" db="EMBL/GenBank/DDBJ databases">
        <title>Sedimentibacterium mangrovi gen. nov., sp. nov., a novel member of family Phyllobacteriacea isolated from mangrove sediment.</title>
        <authorList>
            <person name="Liao H."/>
            <person name="Tian Y."/>
        </authorList>
    </citation>
    <scope>NUCLEOTIDE SEQUENCE [LARGE SCALE GENOMIC DNA]</scope>
    <source>
        <strain evidence="1 2">X9-2-2</strain>
    </source>
</reference>
<sequence length="87" mass="9460">MAMTRDYSPAMLRFFLQARAFLRADLAGVPIRKARGQIAGETARVARVKRRQVEAAMSGRSVPAGEHARIWRALGHDVAEDGGPSNG</sequence>
<name>A0A2G1QRW5_9HYPH</name>